<dbReference type="Proteomes" id="UP000825935">
    <property type="component" value="Chromosome 25"/>
</dbReference>
<accession>A0A8T2RUE1</accession>
<dbReference type="PANTHER" id="PTHR33108">
    <property type="entry name" value="OS01G0745000 PROTEIN"/>
    <property type="match status" value="1"/>
</dbReference>
<sequence length="178" mass="19815">MENELFDSDFEKELIAHSEERGTSDSASVDSPDRSALISSATHEEHVKCECCGLTEECTPAYIAHIRDVFCGRWVCGLCAEAVKEEYERGTDNEEESSMESALNAHMSVCMQFAKKGKDKEETVPDVAAAMTRLLRRSMDGSMSPRSVPSSPRRTASSRVNRFVGGAFSRSQRYESHF</sequence>
<dbReference type="AlphaFoldDB" id="A0A8T2RUE1"/>
<dbReference type="Pfam" id="PF07911">
    <property type="entry name" value="DUF1677"/>
    <property type="match status" value="1"/>
</dbReference>
<reference evidence="2" key="1">
    <citation type="submission" date="2021-08" db="EMBL/GenBank/DDBJ databases">
        <title>WGS assembly of Ceratopteris richardii.</title>
        <authorList>
            <person name="Marchant D.B."/>
            <person name="Chen G."/>
            <person name="Jenkins J."/>
            <person name="Shu S."/>
            <person name="Leebens-Mack J."/>
            <person name="Grimwood J."/>
            <person name="Schmutz J."/>
            <person name="Soltis P."/>
            <person name="Soltis D."/>
            <person name="Chen Z.-H."/>
        </authorList>
    </citation>
    <scope>NUCLEOTIDE SEQUENCE</scope>
    <source>
        <strain evidence="2">Whitten #5841</strain>
        <tissue evidence="2">Leaf</tissue>
    </source>
</reference>
<evidence type="ECO:0000313" key="3">
    <source>
        <dbReference type="Proteomes" id="UP000825935"/>
    </source>
</evidence>
<dbReference type="PANTHER" id="PTHR33108:SF14">
    <property type="entry name" value="OS01G0745000 PROTEIN"/>
    <property type="match status" value="1"/>
</dbReference>
<gene>
    <name evidence="2" type="ORF">KP509_25G070500</name>
</gene>
<dbReference type="OrthoDB" id="1911663at2759"/>
<evidence type="ECO:0000313" key="2">
    <source>
        <dbReference type="EMBL" id="KAH7299053.1"/>
    </source>
</evidence>
<dbReference type="EMBL" id="CM035430">
    <property type="protein sequence ID" value="KAH7299053.1"/>
    <property type="molecule type" value="Genomic_DNA"/>
</dbReference>
<proteinExistence type="predicted"/>
<feature type="region of interest" description="Disordered" evidence="1">
    <location>
        <begin position="138"/>
        <end position="159"/>
    </location>
</feature>
<keyword evidence="3" id="KW-1185">Reference proteome</keyword>
<dbReference type="InterPro" id="IPR012876">
    <property type="entry name" value="DUF1677_pln"/>
</dbReference>
<organism evidence="2 3">
    <name type="scientific">Ceratopteris richardii</name>
    <name type="common">Triangle waterfern</name>
    <dbReference type="NCBI Taxonomy" id="49495"/>
    <lineage>
        <taxon>Eukaryota</taxon>
        <taxon>Viridiplantae</taxon>
        <taxon>Streptophyta</taxon>
        <taxon>Embryophyta</taxon>
        <taxon>Tracheophyta</taxon>
        <taxon>Polypodiopsida</taxon>
        <taxon>Polypodiidae</taxon>
        <taxon>Polypodiales</taxon>
        <taxon>Pteridineae</taxon>
        <taxon>Pteridaceae</taxon>
        <taxon>Parkerioideae</taxon>
        <taxon>Ceratopteris</taxon>
    </lineage>
</organism>
<feature type="compositionally biased region" description="Low complexity" evidence="1">
    <location>
        <begin position="142"/>
        <end position="159"/>
    </location>
</feature>
<comment type="caution">
    <text evidence="2">The sequence shown here is derived from an EMBL/GenBank/DDBJ whole genome shotgun (WGS) entry which is preliminary data.</text>
</comment>
<evidence type="ECO:0000256" key="1">
    <source>
        <dbReference type="SAM" id="MobiDB-lite"/>
    </source>
</evidence>
<name>A0A8T2RUE1_CERRI</name>
<protein>
    <submittedName>
        <fullName evidence="2">Uncharacterized protein</fullName>
    </submittedName>
</protein>
<dbReference type="OMA" id="QRYESHF"/>